<name>A0A840XWV3_9PROT</name>
<evidence type="ECO:0008006" key="3">
    <source>
        <dbReference type="Google" id="ProtNLM"/>
    </source>
</evidence>
<accession>A0A840XWV3</accession>
<dbReference type="RefSeq" id="WP_184487056.1">
    <property type="nucleotide sequence ID" value="NZ_JAAEDJ010000068.1"/>
</dbReference>
<evidence type="ECO:0000313" key="2">
    <source>
        <dbReference type="Proteomes" id="UP000562254"/>
    </source>
</evidence>
<keyword evidence="2" id="KW-1185">Reference proteome</keyword>
<comment type="caution">
    <text evidence="1">The sequence shown here is derived from an EMBL/GenBank/DDBJ whole genome shotgun (WGS) entry which is preliminary data.</text>
</comment>
<dbReference type="EMBL" id="JACIJE010000015">
    <property type="protein sequence ID" value="MBB5691660.1"/>
    <property type="molecule type" value="Genomic_DNA"/>
</dbReference>
<dbReference type="Proteomes" id="UP000562254">
    <property type="component" value="Unassembled WGS sequence"/>
</dbReference>
<protein>
    <recommendedName>
        <fullName evidence="3">Transglutaminase</fullName>
    </recommendedName>
</protein>
<organism evidence="1 2">
    <name type="scientific">Neoroseomonas alkaliterrae</name>
    <dbReference type="NCBI Taxonomy" id="1452450"/>
    <lineage>
        <taxon>Bacteria</taxon>
        <taxon>Pseudomonadati</taxon>
        <taxon>Pseudomonadota</taxon>
        <taxon>Alphaproteobacteria</taxon>
        <taxon>Acetobacterales</taxon>
        <taxon>Acetobacteraceae</taxon>
        <taxon>Neoroseomonas</taxon>
    </lineage>
</organism>
<reference evidence="1 2" key="1">
    <citation type="submission" date="2020-08" db="EMBL/GenBank/DDBJ databases">
        <title>Genomic Encyclopedia of Type Strains, Phase IV (KMG-IV): sequencing the most valuable type-strain genomes for metagenomic binning, comparative biology and taxonomic classification.</title>
        <authorList>
            <person name="Goeker M."/>
        </authorList>
    </citation>
    <scope>NUCLEOTIDE SEQUENCE [LARGE SCALE GENOMIC DNA]</scope>
    <source>
        <strain evidence="1 2">DSM 25895</strain>
    </source>
</reference>
<dbReference type="AlphaFoldDB" id="A0A840XWV3"/>
<proteinExistence type="predicted"/>
<sequence length="251" mass="27026">MEKSLQAKQAWIATLAKPIVPVARNRLIAATTAVKLARTLMPSGLANVFAPFEGGRWGGQVPAGGPGWLKPFDKPAEETGGLFAIRQLAIELDRWGSAVASTHGVDEALDKLVYDEEYAMTLPVTDPYRLDHADEVAYEALRHRGGNCGYYASATFALLRHGGVAPLDMLIILPREGGRFADSHTVAVLGIPDVEGNQKEPPFAQWSEQAVIADPTTDEMGMPASVLGTRWPPGKYRLLSYVRVPPGKPGG</sequence>
<gene>
    <name evidence="1" type="ORF">FHS88_003821</name>
</gene>
<evidence type="ECO:0000313" key="1">
    <source>
        <dbReference type="EMBL" id="MBB5691660.1"/>
    </source>
</evidence>